<sequence length="54" mass="6253">MNIVKLLKAKKCTFTDVFLKEGKYHCFSHEPEDREEAIRSIDAAVSILEKKARD</sequence>
<name>A0A9W9YTL9_9CNID</name>
<dbReference type="AlphaFoldDB" id="A0A9W9YTL9"/>
<feature type="non-terminal residue" evidence="1">
    <location>
        <position position="54"/>
    </location>
</feature>
<dbReference type="EMBL" id="MU827302">
    <property type="protein sequence ID" value="KAJ7365935.1"/>
    <property type="molecule type" value="Genomic_DNA"/>
</dbReference>
<accession>A0A9W9YTL9</accession>
<evidence type="ECO:0000313" key="1">
    <source>
        <dbReference type="EMBL" id="KAJ7365935.1"/>
    </source>
</evidence>
<proteinExistence type="predicted"/>
<keyword evidence="2" id="KW-1185">Reference proteome</keyword>
<protein>
    <submittedName>
        <fullName evidence="1">Uncharacterized protein</fullName>
    </submittedName>
</protein>
<dbReference type="Proteomes" id="UP001163046">
    <property type="component" value="Unassembled WGS sequence"/>
</dbReference>
<reference evidence="1" key="1">
    <citation type="submission" date="2023-01" db="EMBL/GenBank/DDBJ databases">
        <title>Genome assembly of the deep-sea coral Lophelia pertusa.</title>
        <authorList>
            <person name="Herrera S."/>
            <person name="Cordes E."/>
        </authorList>
    </citation>
    <scope>NUCLEOTIDE SEQUENCE</scope>
    <source>
        <strain evidence="1">USNM1676648</strain>
        <tissue evidence="1">Polyp</tissue>
    </source>
</reference>
<comment type="caution">
    <text evidence="1">The sequence shown here is derived from an EMBL/GenBank/DDBJ whole genome shotgun (WGS) entry which is preliminary data.</text>
</comment>
<evidence type="ECO:0000313" key="2">
    <source>
        <dbReference type="Proteomes" id="UP001163046"/>
    </source>
</evidence>
<organism evidence="1 2">
    <name type="scientific">Desmophyllum pertusum</name>
    <dbReference type="NCBI Taxonomy" id="174260"/>
    <lineage>
        <taxon>Eukaryota</taxon>
        <taxon>Metazoa</taxon>
        <taxon>Cnidaria</taxon>
        <taxon>Anthozoa</taxon>
        <taxon>Hexacorallia</taxon>
        <taxon>Scleractinia</taxon>
        <taxon>Caryophylliina</taxon>
        <taxon>Caryophylliidae</taxon>
        <taxon>Desmophyllum</taxon>
    </lineage>
</organism>
<gene>
    <name evidence="1" type="ORF">OS493_002671</name>
</gene>